<comment type="subcellular location">
    <subcellularLocation>
        <location evidence="1">Nucleus</location>
    </subcellularLocation>
</comment>
<protein>
    <recommendedName>
        <fullName evidence="7">Centromere protein C</fullName>
    </recommendedName>
</protein>
<dbReference type="Proteomes" id="UP001630127">
    <property type="component" value="Unassembled WGS sequence"/>
</dbReference>
<dbReference type="PANTHER" id="PTHR16684:SF11">
    <property type="entry name" value="CENTROMERE PROTEIN C"/>
    <property type="match status" value="1"/>
</dbReference>
<dbReference type="AlphaFoldDB" id="A0ABD3AE45"/>
<feature type="compositionally biased region" description="Polar residues" evidence="4">
    <location>
        <begin position="425"/>
        <end position="434"/>
    </location>
</feature>
<name>A0ABD3AE45_9GENT</name>
<evidence type="ECO:0008006" key="7">
    <source>
        <dbReference type="Google" id="ProtNLM"/>
    </source>
</evidence>
<organism evidence="5 6">
    <name type="scientific">Cinchona calisaya</name>
    <dbReference type="NCBI Taxonomy" id="153742"/>
    <lineage>
        <taxon>Eukaryota</taxon>
        <taxon>Viridiplantae</taxon>
        <taxon>Streptophyta</taxon>
        <taxon>Embryophyta</taxon>
        <taxon>Tracheophyta</taxon>
        <taxon>Spermatophyta</taxon>
        <taxon>Magnoliopsida</taxon>
        <taxon>eudicotyledons</taxon>
        <taxon>Gunneridae</taxon>
        <taxon>Pentapetalae</taxon>
        <taxon>asterids</taxon>
        <taxon>lamiids</taxon>
        <taxon>Gentianales</taxon>
        <taxon>Rubiaceae</taxon>
        <taxon>Cinchonoideae</taxon>
        <taxon>Cinchoneae</taxon>
        <taxon>Cinchona</taxon>
    </lineage>
</organism>
<dbReference type="PANTHER" id="PTHR16684">
    <property type="entry name" value="CENTROMERE PROTEIN C"/>
    <property type="match status" value="1"/>
</dbReference>
<evidence type="ECO:0000256" key="4">
    <source>
        <dbReference type="SAM" id="MobiDB-lite"/>
    </source>
</evidence>
<feature type="region of interest" description="Disordered" evidence="4">
    <location>
        <begin position="90"/>
        <end position="124"/>
    </location>
</feature>
<accession>A0ABD3AE45</accession>
<feature type="compositionally biased region" description="Basic and acidic residues" evidence="4">
    <location>
        <begin position="97"/>
        <end position="106"/>
    </location>
</feature>
<reference evidence="5 6" key="1">
    <citation type="submission" date="2024-11" db="EMBL/GenBank/DDBJ databases">
        <title>A near-complete genome assembly of Cinchona calisaya.</title>
        <authorList>
            <person name="Lian D.C."/>
            <person name="Zhao X.W."/>
            <person name="Wei L."/>
        </authorList>
    </citation>
    <scope>NUCLEOTIDE SEQUENCE [LARGE SCALE GENOMIC DNA]</scope>
    <source>
        <tissue evidence="5">Nenye</tissue>
    </source>
</reference>
<keyword evidence="6" id="KW-1185">Reference proteome</keyword>
<evidence type="ECO:0000256" key="1">
    <source>
        <dbReference type="ARBA" id="ARBA00004123"/>
    </source>
</evidence>
<comment type="caution">
    <text evidence="5">The sequence shown here is derived from an EMBL/GenBank/DDBJ whole genome shotgun (WGS) entry which is preliminary data.</text>
</comment>
<proteinExistence type="inferred from homology"/>
<feature type="region of interest" description="Disordered" evidence="4">
    <location>
        <begin position="368"/>
        <end position="464"/>
    </location>
</feature>
<feature type="region of interest" description="Disordered" evidence="4">
    <location>
        <begin position="156"/>
        <end position="183"/>
    </location>
</feature>
<dbReference type="GO" id="GO:0005634">
    <property type="term" value="C:nucleus"/>
    <property type="evidence" value="ECO:0007669"/>
    <property type="project" value="UniProtKB-SubCell"/>
</dbReference>
<comment type="similarity">
    <text evidence="2">Belongs to the CENP-C/MIF2 family.</text>
</comment>
<feature type="region of interest" description="Disordered" evidence="4">
    <location>
        <begin position="329"/>
        <end position="351"/>
    </location>
</feature>
<dbReference type="GO" id="GO:0000779">
    <property type="term" value="C:condensed chromosome, centromeric region"/>
    <property type="evidence" value="ECO:0007669"/>
    <property type="project" value="UniProtKB-ARBA"/>
</dbReference>
<sequence>MVSDSLTISDLFGPSLFPRTIIRARPTTTAAKPPMPPDPKDLDSLHNFLKSVNLSSPEKLLDAGKAIVDGGSELLNSDFEKFAESLGIDKNALPSEGNEKPQDRRPGLGRPRPRFSLKPTMSKPSVTLEPRLDIDHLQDPVEFFSAFEKAENAKREIQRQRGGIMDDSDTYDSSFKRPRRPGILGKSVSYKHRYSSALPESGDKPMSSQDTVELDLLDAPSNESQKETPVADVEAQEIDVAGSITMTENRLNGILDELISRSSQDLDADEALSLLQERFKIKPIDLGKPSIPYFHDIGRTDFMALGEKLPNVRKTLANISNLVKPLSAETPINSNSKKAAETSISPIASPTPPKSPFALISLLKKRSSQSNSLRDPFSPLSVDLSEPRNPGGSQLDLADYDRGNELDENSNECNTTRGAERNDSANRSAKQTENVGDRCEPAVPSGETNSHAYIPSEIGHDDGLHIHVSPEVEGIQSEAALPACPDVNLHKSPTMKNMHGSQPLFDQRIPAATEDNSLVIPSTTAEINAKKKSEKLLSKEQGRAKRPWCEIHEMKARSRRKSIQEAGTSFESGVRRSKRIKTRPLEYWKGERLLYGRVNESLKLIGLKYISPTKGDGELKVKPYVSSEILEVAARL</sequence>
<dbReference type="InterPro" id="IPR028386">
    <property type="entry name" value="CENP-C/Mif2/cnp3"/>
</dbReference>
<keyword evidence="3" id="KW-0539">Nucleus</keyword>
<evidence type="ECO:0000313" key="5">
    <source>
        <dbReference type="EMBL" id="KAL3528805.1"/>
    </source>
</evidence>
<gene>
    <name evidence="5" type="ORF">ACH5RR_008127</name>
</gene>
<evidence type="ECO:0000256" key="3">
    <source>
        <dbReference type="ARBA" id="ARBA00023242"/>
    </source>
</evidence>
<dbReference type="EMBL" id="JBJUIK010000004">
    <property type="protein sequence ID" value="KAL3528805.1"/>
    <property type="molecule type" value="Genomic_DNA"/>
</dbReference>
<evidence type="ECO:0000256" key="2">
    <source>
        <dbReference type="ARBA" id="ARBA00010291"/>
    </source>
</evidence>
<evidence type="ECO:0000313" key="6">
    <source>
        <dbReference type="Proteomes" id="UP001630127"/>
    </source>
</evidence>